<feature type="region of interest" description="Disordered" evidence="1">
    <location>
        <begin position="34"/>
        <end position="62"/>
    </location>
</feature>
<feature type="compositionally biased region" description="Polar residues" evidence="1">
    <location>
        <begin position="53"/>
        <end position="62"/>
    </location>
</feature>
<proteinExistence type="predicted"/>
<evidence type="ECO:0000313" key="3">
    <source>
        <dbReference type="Proteomes" id="UP000612233"/>
    </source>
</evidence>
<dbReference type="AlphaFoldDB" id="A0A927GI21"/>
<comment type="caution">
    <text evidence="2">The sequence shown here is derived from an EMBL/GenBank/DDBJ whole genome shotgun (WGS) entry which is preliminary data.</text>
</comment>
<name>A0A927GI21_9BACT</name>
<dbReference type="RefSeq" id="WP_191003765.1">
    <property type="nucleotide sequence ID" value="NZ_JACXAD010000003.1"/>
</dbReference>
<accession>A0A927GI21</accession>
<dbReference type="Proteomes" id="UP000612233">
    <property type="component" value="Unassembled WGS sequence"/>
</dbReference>
<gene>
    <name evidence="2" type="ORF">IC235_03380</name>
</gene>
<sequence length="62" mass="7045">MKTALEMAHEAYTARKQAERQEQMMRLRQELQASLPRQAAGKRALNATKRAKSVTSSQQEAE</sequence>
<keyword evidence="3" id="KW-1185">Reference proteome</keyword>
<dbReference type="EMBL" id="JACXAD010000003">
    <property type="protein sequence ID" value="MBD2766932.1"/>
    <property type="molecule type" value="Genomic_DNA"/>
</dbReference>
<protein>
    <submittedName>
        <fullName evidence="2">Uncharacterized protein</fullName>
    </submittedName>
</protein>
<reference evidence="2" key="1">
    <citation type="submission" date="2020-09" db="EMBL/GenBank/DDBJ databases">
        <authorList>
            <person name="Kim M.K."/>
        </authorList>
    </citation>
    <scope>NUCLEOTIDE SEQUENCE</scope>
    <source>
        <strain evidence="2">BT664</strain>
    </source>
</reference>
<evidence type="ECO:0000313" key="2">
    <source>
        <dbReference type="EMBL" id="MBD2766932.1"/>
    </source>
</evidence>
<organism evidence="2 3">
    <name type="scientific">Hymenobacter montanus</name>
    <dbReference type="NCBI Taxonomy" id="2771359"/>
    <lineage>
        <taxon>Bacteria</taxon>
        <taxon>Pseudomonadati</taxon>
        <taxon>Bacteroidota</taxon>
        <taxon>Cytophagia</taxon>
        <taxon>Cytophagales</taxon>
        <taxon>Hymenobacteraceae</taxon>
        <taxon>Hymenobacter</taxon>
    </lineage>
</organism>
<evidence type="ECO:0000256" key="1">
    <source>
        <dbReference type="SAM" id="MobiDB-lite"/>
    </source>
</evidence>